<organism evidence="2">
    <name type="scientific">Methanosarcina mazei</name>
    <name type="common">Methanosarcina frisia</name>
    <dbReference type="NCBI Taxonomy" id="2209"/>
    <lineage>
        <taxon>Archaea</taxon>
        <taxon>Methanobacteriati</taxon>
        <taxon>Methanobacteriota</taxon>
        <taxon>Stenosarchaea group</taxon>
        <taxon>Methanomicrobia</taxon>
        <taxon>Methanosarcinales</taxon>
        <taxon>Methanosarcinaceae</taxon>
        <taxon>Methanosarcina</taxon>
    </lineage>
</organism>
<keyword evidence="1" id="KW-0472">Membrane</keyword>
<dbReference type="PATRIC" id="fig|2209.69.peg.4073"/>
<comment type="caution">
    <text evidence="2">The sequence shown here is derived from an EMBL/GenBank/DDBJ whole genome shotgun (WGS) entry which is preliminary data.</text>
</comment>
<protein>
    <submittedName>
        <fullName evidence="2">Uncharacterized protein</fullName>
    </submittedName>
</protein>
<reference evidence="2" key="1">
    <citation type="journal article" date="2015" name="ISME J.">
        <title>Genomic and phenotypic differentiation among Methanosarcina mazei populations from Columbia River sediment.</title>
        <authorList>
            <person name="Youngblut N.D."/>
            <person name="Wirth J.S."/>
            <person name="Henriksen J.R."/>
            <person name="Smith M."/>
            <person name="Simon H."/>
            <person name="Metcalf W.W."/>
            <person name="Whitaker R.J."/>
        </authorList>
    </citation>
    <scope>NUCLEOTIDE SEQUENCE [LARGE SCALE GENOMIC DNA]</scope>
    <source>
        <strain evidence="2">3.H.A.1A.1</strain>
    </source>
</reference>
<sequence>MDISFSDRSTILIGGLAFIFISLVNVNGYQNGKISLNIPEGNKKYFILVGALLIITGLIMPMDDSEHQSSESPVIINNDLTQTITSGQKESVSIEPSTLCQKRFPTLQTYRTALCLYIPNMCVKD</sequence>
<feature type="transmembrane region" description="Helical" evidence="1">
    <location>
        <begin position="45"/>
        <end position="62"/>
    </location>
</feature>
<evidence type="ECO:0000313" key="2">
    <source>
        <dbReference type="EMBL" id="KKG69836.1"/>
    </source>
</evidence>
<evidence type="ECO:0000256" key="1">
    <source>
        <dbReference type="SAM" id="Phobius"/>
    </source>
</evidence>
<name>A0A0F8GZQ1_METMZ</name>
<gene>
    <name evidence="2" type="ORF">DU43_18355</name>
</gene>
<dbReference type="EMBL" id="JJPM01000270">
    <property type="protein sequence ID" value="KKG69836.1"/>
    <property type="molecule type" value="Genomic_DNA"/>
</dbReference>
<accession>A0A0F8GZQ1</accession>
<proteinExistence type="predicted"/>
<keyword evidence="1" id="KW-1133">Transmembrane helix</keyword>
<feature type="transmembrane region" description="Helical" evidence="1">
    <location>
        <begin position="12"/>
        <end position="30"/>
    </location>
</feature>
<keyword evidence="1" id="KW-0812">Transmembrane</keyword>
<dbReference type="AlphaFoldDB" id="A0A0F8GZQ1"/>